<keyword evidence="4" id="KW-1185">Reference proteome</keyword>
<feature type="non-terminal residue" evidence="3">
    <location>
        <position position="115"/>
    </location>
</feature>
<gene>
    <name evidence="3" type="ORF">D7Y13_42555</name>
</gene>
<evidence type="ECO:0000313" key="4">
    <source>
        <dbReference type="Proteomes" id="UP000278907"/>
    </source>
</evidence>
<comment type="caution">
    <text evidence="3">The sequence shown here is derived from an EMBL/GenBank/DDBJ whole genome shotgun (WGS) entry which is preliminary data.</text>
</comment>
<feature type="region of interest" description="Disordered" evidence="1">
    <location>
        <begin position="49"/>
        <end position="68"/>
    </location>
</feature>
<dbReference type="Proteomes" id="UP000278907">
    <property type="component" value="Unassembled WGS sequence"/>
</dbReference>
<name>A0ABX9Q5M5_9BACT</name>
<dbReference type="EMBL" id="RAWI01000946">
    <property type="protein sequence ID" value="RKH84434.1"/>
    <property type="molecule type" value="Genomic_DNA"/>
</dbReference>
<accession>A0ABX9Q5M5</accession>
<reference evidence="3 4" key="1">
    <citation type="submission" date="2018-09" db="EMBL/GenBank/DDBJ databases">
        <authorList>
            <person name="Livingstone P.G."/>
            <person name="Whitworth D.E."/>
        </authorList>
    </citation>
    <scope>NUCLEOTIDE SEQUENCE [LARGE SCALE GENOMIC DNA]</scope>
    <source>
        <strain evidence="3 4">CA031B</strain>
    </source>
</reference>
<evidence type="ECO:0000256" key="2">
    <source>
        <dbReference type="SAM" id="SignalP"/>
    </source>
</evidence>
<evidence type="ECO:0000256" key="1">
    <source>
        <dbReference type="SAM" id="MobiDB-lite"/>
    </source>
</evidence>
<sequence length="115" mass="11288">MRDPARLPRLAAMLLAATPALADAPPEIAAWLALRDEALVGTVGTAPAAATPRLPLSEPAGPPAAPQVVSSDIRPALAQMALAVGARGQAEIAAAQPPGGPGAIYLLTGSTSLAG</sequence>
<keyword evidence="2" id="KW-0732">Signal</keyword>
<organism evidence="3 4">
    <name type="scientific">Corallococcus praedator</name>
    <dbReference type="NCBI Taxonomy" id="2316724"/>
    <lineage>
        <taxon>Bacteria</taxon>
        <taxon>Pseudomonadati</taxon>
        <taxon>Myxococcota</taxon>
        <taxon>Myxococcia</taxon>
        <taxon>Myxococcales</taxon>
        <taxon>Cystobacterineae</taxon>
        <taxon>Myxococcaceae</taxon>
        <taxon>Corallococcus</taxon>
    </lineage>
</organism>
<feature type="chain" id="PRO_5046131104" evidence="2">
    <location>
        <begin position="23"/>
        <end position="115"/>
    </location>
</feature>
<evidence type="ECO:0000313" key="3">
    <source>
        <dbReference type="EMBL" id="RKH84434.1"/>
    </source>
</evidence>
<feature type="signal peptide" evidence="2">
    <location>
        <begin position="1"/>
        <end position="22"/>
    </location>
</feature>
<proteinExistence type="predicted"/>
<protein>
    <submittedName>
        <fullName evidence="3">Uncharacterized protein</fullName>
    </submittedName>
</protein>
<dbReference type="RefSeq" id="WP_208734609.1">
    <property type="nucleotide sequence ID" value="NZ_RAWI01000946.1"/>
</dbReference>